<dbReference type="PANTHER" id="PTHR43867:SF2">
    <property type="entry name" value="CELLULOSE SYNTHASE CATALYTIC SUBUNIT A [UDP-FORMING]"/>
    <property type="match status" value="1"/>
</dbReference>
<evidence type="ECO:0000256" key="11">
    <source>
        <dbReference type="RuleBase" id="RU365020"/>
    </source>
</evidence>
<evidence type="ECO:0000313" key="15">
    <source>
        <dbReference type="Proteomes" id="UP001378188"/>
    </source>
</evidence>
<evidence type="ECO:0000259" key="13">
    <source>
        <dbReference type="Pfam" id="PF07238"/>
    </source>
</evidence>
<comment type="caution">
    <text evidence="14">The sequence shown here is derived from an EMBL/GenBank/DDBJ whole genome shotgun (WGS) entry which is preliminary data.</text>
</comment>
<evidence type="ECO:0000256" key="5">
    <source>
        <dbReference type="ARBA" id="ARBA00022679"/>
    </source>
</evidence>
<comment type="pathway">
    <text evidence="11">Glycan metabolism; bacterial cellulose biosynthesis.</text>
</comment>
<comment type="cofactor">
    <cofactor evidence="11">
        <name>Mg(2+)</name>
        <dbReference type="ChEBI" id="CHEBI:18420"/>
    </cofactor>
</comment>
<evidence type="ECO:0000256" key="3">
    <source>
        <dbReference type="ARBA" id="ARBA00022519"/>
    </source>
</evidence>
<evidence type="ECO:0000256" key="9">
    <source>
        <dbReference type="ARBA" id="ARBA00023136"/>
    </source>
</evidence>
<feature type="transmembrane region" description="Helical" evidence="11">
    <location>
        <begin position="685"/>
        <end position="702"/>
    </location>
</feature>
<dbReference type="EMBL" id="JAZHOF010000003">
    <property type="protein sequence ID" value="MEJ8571573.1"/>
    <property type="molecule type" value="Genomic_DNA"/>
</dbReference>
<keyword evidence="5 11" id="KW-0808">Transferase</keyword>
<dbReference type="PRINTS" id="PR01439">
    <property type="entry name" value="CELLSNTHASEA"/>
</dbReference>
<keyword evidence="11" id="KW-0973">c-di-GMP</keyword>
<protein>
    <recommendedName>
        <fullName evidence="11">Cellulose synthase catalytic subunit [UDP-forming]</fullName>
        <ecNumber evidence="11">2.4.1.12</ecNumber>
    </recommendedName>
</protein>
<dbReference type="Gene3D" id="2.40.10.220">
    <property type="entry name" value="predicted glycosyltransferase like domains"/>
    <property type="match status" value="1"/>
</dbReference>
<name>A0AAW9RRK9_9HYPH</name>
<proteinExistence type="predicted"/>
<feature type="transmembrane region" description="Helical" evidence="11">
    <location>
        <begin position="51"/>
        <end position="69"/>
    </location>
</feature>
<feature type="transmembrane region" description="Helical" evidence="11">
    <location>
        <begin position="28"/>
        <end position="46"/>
    </location>
</feature>
<dbReference type="SUPFAM" id="SSF53448">
    <property type="entry name" value="Nucleotide-diphospho-sugar transferases"/>
    <property type="match status" value="1"/>
</dbReference>
<evidence type="ECO:0000259" key="12">
    <source>
        <dbReference type="Pfam" id="PF00535"/>
    </source>
</evidence>
<organism evidence="14 15">
    <name type="scientific">Microbaculum marinum</name>
    <dbReference type="NCBI Taxonomy" id="1764581"/>
    <lineage>
        <taxon>Bacteria</taxon>
        <taxon>Pseudomonadati</taxon>
        <taxon>Pseudomonadota</taxon>
        <taxon>Alphaproteobacteria</taxon>
        <taxon>Hyphomicrobiales</taxon>
        <taxon>Tepidamorphaceae</taxon>
        <taxon>Microbaculum</taxon>
    </lineage>
</organism>
<dbReference type="Pfam" id="PF03552">
    <property type="entry name" value="Cellulose_synt"/>
    <property type="match status" value="1"/>
</dbReference>
<dbReference type="AlphaFoldDB" id="A0AAW9RRK9"/>
<keyword evidence="2 11" id="KW-1003">Cell membrane</keyword>
<feature type="transmembrane region" description="Helical" evidence="11">
    <location>
        <begin position="436"/>
        <end position="455"/>
    </location>
</feature>
<keyword evidence="9 11" id="KW-0472">Membrane</keyword>
<dbReference type="GO" id="GO:0035438">
    <property type="term" value="F:cyclic-di-GMP binding"/>
    <property type="evidence" value="ECO:0007669"/>
    <property type="project" value="InterPro"/>
</dbReference>
<dbReference type="EC" id="2.4.1.12" evidence="11"/>
<dbReference type="InterPro" id="IPR029044">
    <property type="entry name" value="Nucleotide-diphossugar_trans"/>
</dbReference>
<evidence type="ECO:0000256" key="10">
    <source>
        <dbReference type="ARBA" id="ARBA00048682"/>
    </source>
</evidence>
<dbReference type="RefSeq" id="WP_340329272.1">
    <property type="nucleotide sequence ID" value="NZ_JAZHOF010000003.1"/>
</dbReference>
<dbReference type="GO" id="GO:0016760">
    <property type="term" value="F:cellulose synthase (UDP-forming) activity"/>
    <property type="evidence" value="ECO:0007669"/>
    <property type="project" value="UniProtKB-EC"/>
</dbReference>
<dbReference type="GO" id="GO:0005886">
    <property type="term" value="C:plasma membrane"/>
    <property type="evidence" value="ECO:0007669"/>
    <property type="project" value="UniProtKB-SubCell"/>
</dbReference>
<dbReference type="NCBIfam" id="TIGR03030">
    <property type="entry name" value="CelA"/>
    <property type="match status" value="1"/>
</dbReference>
<keyword evidence="7 11" id="KW-0135">Cellulose biosynthesis</keyword>
<evidence type="ECO:0000256" key="2">
    <source>
        <dbReference type="ARBA" id="ARBA00022475"/>
    </source>
</evidence>
<dbReference type="Pfam" id="PF07238">
    <property type="entry name" value="PilZ"/>
    <property type="match status" value="1"/>
</dbReference>
<keyword evidence="6 11" id="KW-0812">Transmembrane</keyword>
<comment type="subcellular location">
    <subcellularLocation>
        <location evidence="1">Cell inner membrane</location>
        <topology evidence="1">Multi-pass membrane protein</topology>
    </subcellularLocation>
</comment>
<comment type="catalytic activity">
    <reaction evidence="10 11">
        <text>[(1-&gt;4)-beta-D-glucosyl](n) + UDP-alpha-D-glucose = [(1-&gt;4)-beta-D-glucosyl](n+1) + UDP + H(+)</text>
        <dbReference type="Rhea" id="RHEA:19929"/>
        <dbReference type="Rhea" id="RHEA-COMP:10033"/>
        <dbReference type="Rhea" id="RHEA-COMP:10034"/>
        <dbReference type="ChEBI" id="CHEBI:15378"/>
        <dbReference type="ChEBI" id="CHEBI:18246"/>
        <dbReference type="ChEBI" id="CHEBI:58223"/>
        <dbReference type="ChEBI" id="CHEBI:58885"/>
        <dbReference type="EC" id="2.4.1.12"/>
    </reaction>
</comment>
<feature type="transmembrane region" description="Helical" evidence="11">
    <location>
        <begin position="543"/>
        <end position="562"/>
    </location>
</feature>
<sequence length="724" mass="81044">MKFFSAVFWILSAACVLFFVTQPVSLQAHLTAGLLVMVAIILLKLLRPTGMWRHIALALGTAIVLRYIFWRTTSTLPPVSQLENFIPALLLYVAELYCVGMFAISLFTVSDPLAPRPARENPKNGYFPTVDVFVPSYNEDYDLLGITLAAAKAMDYPSDRFTVWLLDDGGTDQKCEADDASVAIVAQQRRANLQKLCESLDVRYLTRARNEHAKAGNLNNGLAHSKAELVAVLDADHAPTRDFLTQTVGYFAEDPKLFLVQSPHFFLNPDPLERNLDTFGTMPSENEMFYGVIQRGLDKWNASFFCGSAAVLRRAALEEGSGFSGVSITEDCETAIDLHARGWNSVYVDRPLIAGLQPLTFSAFIGQRSRWAQGMIQIMLLKRPVLKRGLTFSQRLCYASSTLYWLFPFARLIFLISPLFYLFFSLKIFNASGEEFLAYIAIYMIINVIMQNYMYGRYRWPWISELYEYIQSVHLVRAAISAILHPTKPTFKVTAKDESLEESRISELAAPFYMIFAILLFGVGVTVWRVLEQPYDADITLVVGGWNLFNLIIVGCALGVVSERRDLRRNIRVALARRAEATFGGQSHAATVLDASTGGVRLSIPGVESGRIEEGSTLLLRLVRPRSEAANQPIELTVQRATHNGEGVVLGCRVASPTADDFRVIADMIYADSSKWSEFQNRRRVNIGVLWGTIQFLFMAIFQTGRGLTYLFARRGTPARRAAP</sequence>
<evidence type="ECO:0000256" key="4">
    <source>
        <dbReference type="ARBA" id="ARBA00022676"/>
    </source>
</evidence>
<dbReference type="InterPro" id="IPR050321">
    <property type="entry name" value="Glycosyltr_2/OpgH_subfam"/>
</dbReference>
<accession>A0AAW9RRK9</accession>
<dbReference type="SUPFAM" id="SSF141371">
    <property type="entry name" value="PilZ domain-like"/>
    <property type="match status" value="1"/>
</dbReference>
<dbReference type="InterPro" id="IPR003919">
    <property type="entry name" value="Cell_synth_A"/>
</dbReference>
<dbReference type="Gene3D" id="3.90.550.10">
    <property type="entry name" value="Spore Coat Polysaccharide Biosynthesis Protein SpsA, Chain A"/>
    <property type="match status" value="1"/>
</dbReference>
<dbReference type="PANTHER" id="PTHR43867">
    <property type="entry name" value="CELLULOSE SYNTHASE CATALYTIC SUBUNIT A [UDP-FORMING]"/>
    <property type="match status" value="1"/>
</dbReference>
<keyword evidence="15" id="KW-1185">Reference proteome</keyword>
<feature type="transmembrane region" description="Helical" evidence="11">
    <location>
        <begin position="512"/>
        <end position="531"/>
    </location>
</feature>
<keyword evidence="4 11" id="KW-0328">Glycosyltransferase</keyword>
<dbReference type="InterPro" id="IPR005150">
    <property type="entry name" value="Cellulose_synth"/>
</dbReference>
<evidence type="ECO:0000256" key="8">
    <source>
        <dbReference type="ARBA" id="ARBA00022989"/>
    </source>
</evidence>
<evidence type="ECO:0000256" key="7">
    <source>
        <dbReference type="ARBA" id="ARBA00022916"/>
    </source>
</evidence>
<evidence type="ECO:0000313" key="14">
    <source>
        <dbReference type="EMBL" id="MEJ8571573.1"/>
    </source>
</evidence>
<dbReference type="GO" id="GO:0030244">
    <property type="term" value="P:cellulose biosynthetic process"/>
    <property type="evidence" value="ECO:0007669"/>
    <property type="project" value="UniProtKB-KW"/>
</dbReference>
<gene>
    <name evidence="14" type="primary">bcsA</name>
    <name evidence="14" type="ORF">V3328_08820</name>
</gene>
<feature type="transmembrane region" description="Helical" evidence="11">
    <location>
        <begin position="403"/>
        <end position="424"/>
    </location>
</feature>
<dbReference type="GO" id="GO:0006011">
    <property type="term" value="P:UDP-alpha-D-glucose metabolic process"/>
    <property type="evidence" value="ECO:0007669"/>
    <property type="project" value="InterPro"/>
</dbReference>
<keyword evidence="3 11" id="KW-0997">Cell inner membrane</keyword>
<keyword evidence="8 11" id="KW-1133">Transmembrane helix</keyword>
<feature type="domain" description="Glycosyltransferase 2-like" evidence="12">
    <location>
        <begin position="132"/>
        <end position="319"/>
    </location>
</feature>
<reference evidence="14 15" key="1">
    <citation type="submission" date="2024-02" db="EMBL/GenBank/DDBJ databases">
        <title>Genome analysis and characterization of Microbaculum marinisediminis sp. nov., isolated from marine sediment.</title>
        <authorList>
            <person name="Du Z.-J."/>
            <person name="Ye Y.-Q."/>
            <person name="Zhang Z.-R."/>
            <person name="Yuan S.-M."/>
            <person name="Zhang X.-Y."/>
        </authorList>
    </citation>
    <scope>NUCLEOTIDE SEQUENCE [LARGE SCALE GENOMIC DNA]</scope>
    <source>
        <strain evidence="14 15">SDUM1044001</strain>
    </source>
</reference>
<dbReference type="InterPro" id="IPR001173">
    <property type="entry name" value="Glyco_trans_2-like"/>
</dbReference>
<evidence type="ECO:0000256" key="6">
    <source>
        <dbReference type="ARBA" id="ARBA00022692"/>
    </source>
</evidence>
<dbReference type="PROSITE" id="PS51257">
    <property type="entry name" value="PROKAR_LIPOPROTEIN"/>
    <property type="match status" value="1"/>
</dbReference>
<dbReference type="InterPro" id="IPR009875">
    <property type="entry name" value="PilZ_domain"/>
</dbReference>
<dbReference type="Pfam" id="PF00535">
    <property type="entry name" value="Glycos_transf_2"/>
    <property type="match status" value="1"/>
</dbReference>
<feature type="transmembrane region" description="Helical" evidence="11">
    <location>
        <begin position="89"/>
        <end position="109"/>
    </location>
</feature>
<dbReference type="CDD" id="cd06421">
    <property type="entry name" value="CESA_CelA_like"/>
    <property type="match status" value="1"/>
</dbReference>
<comment type="function">
    <text evidence="11">Catalytic subunit of cellulose synthase. It polymerizes uridine 5'-diphosphate glucose to cellulose.</text>
</comment>
<feature type="domain" description="PilZ" evidence="13">
    <location>
        <begin position="567"/>
        <end position="670"/>
    </location>
</feature>
<evidence type="ECO:0000256" key="1">
    <source>
        <dbReference type="ARBA" id="ARBA00004429"/>
    </source>
</evidence>
<dbReference type="Proteomes" id="UP001378188">
    <property type="component" value="Unassembled WGS sequence"/>
</dbReference>